<evidence type="ECO:0000256" key="1">
    <source>
        <dbReference type="SAM" id="MobiDB-lite"/>
    </source>
</evidence>
<feature type="region of interest" description="Disordered" evidence="1">
    <location>
        <begin position="1"/>
        <end position="52"/>
    </location>
</feature>
<proteinExistence type="predicted"/>
<dbReference type="Pfam" id="PF11445">
    <property type="entry name" value="DUF2894"/>
    <property type="match status" value="1"/>
</dbReference>
<dbReference type="InterPro" id="IPR021549">
    <property type="entry name" value="DUF2894"/>
</dbReference>
<gene>
    <name evidence="2" type="ORF">H0A72_14115</name>
</gene>
<sequence>MRMKRGGPGTAGWRSRPCRDRPRCGGRPMTDSGTPRASGAKAAGRGTAGPSPLSELLAHIAAQTPSGAAYPELPEMDYFRQACARSGTARLLRHSRAQVPANAGPLNSSNLVHRSLSLMREQSPAYLQHFLAYLDALSWMDQLDRGAAPKKSGRGKGRATP</sequence>
<feature type="compositionally biased region" description="Gly residues" evidence="1">
    <location>
        <begin position="1"/>
        <end position="10"/>
    </location>
</feature>
<comment type="caution">
    <text evidence="2">The sequence shown here is derived from an EMBL/GenBank/DDBJ whole genome shotgun (WGS) entry which is preliminary data.</text>
</comment>
<dbReference type="Proteomes" id="UP000559809">
    <property type="component" value="Unassembled WGS sequence"/>
</dbReference>
<evidence type="ECO:0000313" key="2">
    <source>
        <dbReference type="EMBL" id="NYT50450.1"/>
    </source>
</evidence>
<keyword evidence="3" id="KW-1185">Reference proteome</keyword>
<evidence type="ECO:0000313" key="3">
    <source>
        <dbReference type="Proteomes" id="UP000559809"/>
    </source>
</evidence>
<dbReference type="AlphaFoldDB" id="A0A853G639"/>
<accession>A0A853G639</accession>
<reference evidence="2 3" key="1">
    <citation type="submission" date="2020-07" db="EMBL/GenBank/DDBJ databases">
        <title>Taxonomic revisions and descriptions of new bacterial species based on genomic comparisons in the high-G+C-content subgroup of the family Alcaligenaceae.</title>
        <authorList>
            <person name="Szabo A."/>
            <person name="Felfoldi T."/>
        </authorList>
    </citation>
    <scope>NUCLEOTIDE SEQUENCE [LARGE SCALE GENOMIC DNA]</scope>
    <source>
        <strain evidence="2 3">LMG 24012</strain>
    </source>
</reference>
<name>A0A853G639_9BURK</name>
<dbReference type="EMBL" id="JACCEM010000007">
    <property type="protein sequence ID" value="NYT50450.1"/>
    <property type="molecule type" value="Genomic_DNA"/>
</dbReference>
<organism evidence="2 3">
    <name type="scientific">Parapusillimonas granuli</name>
    <dbReference type="NCBI Taxonomy" id="380911"/>
    <lineage>
        <taxon>Bacteria</taxon>
        <taxon>Pseudomonadati</taxon>
        <taxon>Pseudomonadota</taxon>
        <taxon>Betaproteobacteria</taxon>
        <taxon>Burkholderiales</taxon>
        <taxon>Alcaligenaceae</taxon>
        <taxon>Parapusillimonas</taxon>
    </lineage>
</organism>
<protein>
    <submittedName>
        <fullName evidence="2">DUF2894 domain-containing protein</fullName>
    </submittedName>
</protein>